<dbReference type="AlphaFoldDB" id="A0A0C2YRU0"/>
<dbReference type="HOGENOM" id="CLU_559168_0_0_1"/>
<evidence type="ECO:0000313" key="3">
    <source>
        <dbReference type="Proteomes" id="UP000053989"/>
    </source>
</evidence>
<dbReference type="EMBL" id="KN822211">
    <property type="protein sequence ID" value="KIM52438.1"/>
    <property type="molecule type" value="Genomic_DNA"/>
</dbReference>
<dbReference type="OrthoDB" id="3239749at2759"/>
<feature type="compositionally biased region" description="Basic and acidic residues" evidence="1">
    <location>
        <begin position="479"/>
        <end position="488"/>
    </location>
</feature>
<protein>
    <submittedName>
        <fullName evidence="2">Uncharacterized protein</fullName>
    </submittedName>
</protein>
<name>A0A0C2YRU0_9AGAM</name>
<evidence type="ECO:0000256" key="1">
    <source>
        <dbReference type="SAM" id="MobiDB-lite"/>
    </source>
</evidence>
<feature type="region of interest" description="Disordered" evidence="1">
    <location>
        <begin position="459"/>
        <end position="488"/>
    </location>
</feature>
<reference evidence="2 3" key="1">
    <citation type="submission" date="2014-04" db="EMBL/GenBank/DDBJ databases">
        <authorList>
            <consortium name="DOE Joint Genome Institute"/>
            <person name="Kuo A."/>
            <person name="Kohler A."/>
            <person name="Nagy L.G."/>
            <person name="Floudas D."/>
            <person name="Copeland A."/>
            <person name="Barry K.W."/>
            <person name="Cichocki N."/>
            <person name="Veneault-Fourrey C."/>
            <person name="LaButti K."/>
            <person name="Lindquist E.A."/>
            <person name="Lipzen A."/>
            <person name="Lundell T."/>
            <person name="Morin E."/>
            <person name="Murat C."/>
            <person name="Sun H."/>
            <person name="Tunlid A."/>
            <person name="Henrissat B."/>
            <person name="Grigoriev I.V."/>
            <person name="Hibbett D.S."/>
            <person name="Martin F."/>
            <person name="Nordberg H.P."/>
            <person name="Cantor M.N."/>
            <person name="Hua S.X."/>
        </authorList>
    </citation>
    <scope>NUCLEOTIDE SEQUENCE [LARGE SCALE GENOMIC DNA]</scope>
    <source>
        <strain evidence="2 3">Foug A</strain>
    </source>
</reference>
<evidence type="ECO:0000313" key="2">
    <source>
        <dbReference type="EMBL" id="KIM52438.1"/>
    </source>
</evidence>
<reference evidence="3" key="2">
    <citation type="submission" date="2015-01" db="EMBL/GenBank/DDBJ databases">
        <title>Evolutionary Origins and Diversification of the Mycorrhizal Mutualists.</title>
        <authorList>
            <consortium name="DOE Joint Genome Institute"/>
            <consortium name="Mycorrhizal Genomics Consortium"/>
            <person name="Kohler A."/>
            <person name="Kuo A."/>
            <person name="Nagy L.G."/>
            <person name="Floudas D."/>
            <person name="Copeland A."/>
            <person name="Barry K.W."/>
            <person name="Cichocki N."/>
            <person name="Veneault-Fourrey C."/>
            <person name="LaButti K."/>
            <person name="Lindquist E.A."/>
            <person name="Lipzen A."/>
            <person name="Lundell T."/>
            <person name="Morin E."/>
            <person name="Murat C."/>
            <person name="Riley R."/>
            <person name="Ohm R."/>
            <person name="Sun H."/>
            <person name="Tunlid A."/>
            <person name="Henrissat B."/>
            <person name="Grigoriev I.V."/>
            <person name="Hibbett D.S."/>
            <person name="Martin F."/>
        </authorList>
    </citation>
    <scope>NUCLEOTIDE SEQUENCE [LARGE SCALE GENOMIC DNA]</scope>
    <source>
        <strain evidence="3">Foug A</strain>
    </source>
</reference>
<organism evidence="2 3">
    <name type="scientific">Scleroderma citrinum Foug A</name>
    <dbReference type="NCBI Taxonomy" id="1036808"/>
    <lineage>
        <taxon>Eukaryota</taxon>
        <taxon>Fungi</taxon>
        <taxon>Dikarya</taxon>
        <taxon>Basidiomycota</taxon>
        <taxon>Agaricomycotina</taxon>
        <taxon>Agaricomycetes</taxon>
        <taxon>Agaricomycetidae</taxon>
        <taxon>Boletales</taxon>
        <taxon>Sclerodermatineae</taxon>
        <taxon>Sclerodermataceae</taxon>
        <taxon>Scleroderma</taxon>
    </lineage>
</organism>
<dbReference type="InParanoid" id="A0A0C2YRU0"/>
<sequence length="488" mass="54817">MRTGTEVDGREKMKDETGVRMDAFLLLLMPVGASNTSHRVARNQGAGPVASAIASVSSASGTQQSWIQGNESSARDNVFPSSSSEPSLAHRSIADITSNLVLTCPLRIAQALALTLSSTTFFAVTRNTSDMGQVPRGFPGAVPRIVFDASLHRHNEHVHEIKCRDVSAMTVKCRTVSPTAPFAVFDAPLAVTLNGQVPMVAACLTPNHVWSSHTFYQLYFSQMYPPVDFDHDGKWDEDQIGPAIHAPAYVKDIVVEKYRIEWLNLSEPKTDFYAKNHVVATLIFAETVTIDDVDYSSARISMELGIEKESHCDRRSRGAYWYSHFYTDLSVYTLMMLDYKSPTRRAVHHCTYPLHEGTTVGHLIDKILELKMHHFLFLPYTAQGRWKGCGDHVLHCWAHFVREGDITTVQSIEAGASLCDEIIYTYLTPNNRIVKHIGQGWWIFFNKEDELTPETTFTDRRLTYQLPPKPDDEAEEEEANAKETNDED</sequence>
<keyword evidence="3" id="KW-1185">Reference proteome</keyword>
<proteinExistence type="predicted"/>
<feature type="region of interest" description="Disordered" evidence="1">
    <location>
        <begin position="64"/>
        <end position="84"/>
    </location>
</feature>
<gene>
    <name evidence="2" type="ORF">SCLCIDRAFT_32663</name>
</gene>
<dbReference type="Proteomes" id="UP000053989">
    <property type="component" value="Unassembled WGS sequence"/>
</dbReference>
<accession>A0A0C2YRU0</accession>